<organism evidence="10 11">
    <name type="scientific">Stichopus japonicus</name>
    <name type="common">Sea cucumber</name>
    <dbReference type="NCBI Taxonomy" id="307972"/>
    <lineage>
        <taxon>Eukaryota</taxon>
        <taxon>Metazoa</taxon>
        <taxon>Echinodermata</taxon>
        <taxon>Eleutherozoa</taxon>
        <taxon>Echinozoa</taxon>
        <taxon>Holothuroidea</taxon>
        <taxon>Aspidochirotacea</taxon>
        <taxon>Aspidochirotida</taxon>
        <taxon>Stichopodidae</taxon>
        <taxon>Apostichopus</taxon>
    </lineage>
</organism>
<evidence type="ECO:0000256" key="1">
    <source>
        <dbReference type="ARBA" id="ARBA00004123"/>
    </source>
</evidence>
<keyword evidence="5" id="KW-0863">Zinc-finger</keyword>
<dbReference type="GO" id="GO:0005634">
    <property type="term" value="C:nucleus"/>
    <property type="evidence" value="ECO:0007669"/>
    <property type="project" value="UniProtKB-SubCell"/>
</dbReference>
<sequence>MTDQPYGNVPLFRDLSADRFEDQEATELESMCMNCHEDGTTRLLLTKIPFFKDVIISSFDCPHCGYKNNEVQPGGAIQDKGIKYTVEIKTEKDMSRQVVKSDSASVVFPELDFEIPANSQKGVFTTIEGLISRAVEGLEQDQPLRRIQHPEMATKIDEFIQKLSSLKPPFTVVLDDPTGNSFIENPVAPAVDPAMTVQTYKRTPELDQQLGIVPSTYEEPSGAADSNQSNADDRQDAEQTEGAAVSKDEVLSFQVNCSNCNSPTESRMKVVDIPFFKEIILMALNCEHCGCKSNEVKSGSGVEPKGKKITLRITDPSDLNRDILKSETCGFRIPELEFEYYMSSDAGKFTTVEGMINSIKENFNLGQPFTSGDSAREERKMKVKEFTDKLDQILASKMQVTIILDDPAGNSYLQNLYAPEPDPEMTIEEYERTEEQNEELGLNDMRTENY</sequence>
<keyword evidence="3" id="KW-0479">Metal-binding</keyword>
<evidence type="ECO:0000256" key="3">
    <source>
        <dbReference type="ARBA" id="ARBA00022723"/>
    </source>
</evidence>
<dbReference type="NCBIfam" id="TIGR00310">
    <property type="entry name" value="ZPR1_znf"/>
    <property type="match status" value="2"/>
</dbReference>
<dbReference type="InterPro" id="IPR056180">
    <property type="entry name" value="ZPR1_jr_dom"/>
</dbReference>
<dbReference type="OrthoDB" id="308464at2759"/>
<dbReference type="STRING" id="307972.A0A2G8L1P0"/>
<evidence type="ECO:0000256" key="4">
    <source>
        <dbReference type="ARBA" id="ARBA00022737"/>
    </source>
</evidence>
<keyword evidence="4" id="KW-0677">Repeat</keyword>
<dbReference type="FunFam" id="2.60.120.1040:FF:000002">
    <property type="entry name" value="zinc finger protein ZPR1"/>
    <property type="match status" value="1"/>
</dbReference>
<evidence type="ECO:0000313" key="11">
    <source>
        <dbReference type="Proteomes" id="UP000230750"/>
    </source>
</evidence>
<dbReference type="PANTHER" id="PTHR10876">
    <property type="entry name" value="ZINC FINGER PROTEIN ZPR1"/>
    <property type="match status" value="1"/>
</dbReference>
<evidence type="ECO:0000256" key="8">
    <source>
        <dbReference type="SAM" id="MobiDB-lite"/>
    </source>
</evidence>
<evidence type="ECO:0000256" key="7">
    <source>
        <dbReference type="ARBA" id="ARBA00023242"/>
    </source>
</evidence>
<dbReference type="GO" id="GO:0008270">
    <property type="term" value="F:zinc ion binding"/>
    <property type="evidence" value="ECO:0007669"/>
    <property type="project" value="UniProtKB-KW"/>
</dbReference>
<feature type="domain" description="Zinc finger ZPR1-type" evidence="9">
    <location>
        <begin position="255"/>
        <end position="415"/>
    </location>
</feature>
<evidence type="ECO:0000313" key="10">
    <source>
        <dbReference type="EMBL" id="PIK54173.1"/>
    </source>
</evidence>
<gene>
    <name evidence="10" type="ORF">BSL78_08903</name>
</gene>
<accession>A0A2G8L1P0</accession>
<comment type="similarity">
    <text evidence="2">Belongs to the ZPR1 family.</text>
</comment>
<feature type="region of interest" description="Disordered" evidence="8">
    <location>
        <begin position="216"/>
        <end position="245"/>
    </location>
</feature>
<dbReference type="EMBL" id="MRZV01000259">
    <property type="protein sequence ID" value="PIK54173.1"/>
    <property type="molecule type" value="Genomic_DNA"/>
</dbReference>
<dbReference type="InterPro" id="IPR004457">
    <property type="entry name" value="Znf_ZPR1"/>
</dbReference>
<dbReference type="InterPro" id="IPR042452">
    <property type="entry name" value="ZPR1_Znf1/2"/>
</dbReference>
<dbReference type="InterPro" id="IPR040141">
    <property type="entry name" value="ZPR1"/>
</dbReference>
<dbReference type="Pfam" id="PF22794">
    <property type="entry name" value="jr-ZPR1"/>
    <property type="match status" value="2"/>
</dbReference>
<dbReference type="Gene3D" id="2.60.120.1040">
    <property type="entry name" value="ZPR1, A/B domain"/>
    <property type="match status" value="2"/>
</dbReference>
<protein>
    <submittedName>
        <fullName evidence="10">Putative zinc finger protein</fullName>
    </submittedName>
</protein>
<dbReference type="InterPro" id="IPR042451">
    <property type="entry name" value="ZPR1_A/B_dom"/>
</dbReference>
<keyword evidence="7" id="KW-0539">Nucleus</keyword>
<dbReference type="Pfam" id="PF03367">
    <property type="entry name" value="Zn_ribbon_ZPR1"/>
    <property type="match status" value="2"/>
</dbReference>
<dbReference type="FunFam" id="2.20.25.420:FF:000002">
    <property type="entry name" value="Zinc finger protein ZPR1"/>
    <property type="match status" value="1"/>
</dbReference>
<feature type="domain" description="Zinc finger ZPR1-type" evidence="9">
    <location>
        <begin position="30"/>
        <end position="185"/>
    </location>
</feature>
<dbReference type="PANTHER" id="PTHR10876:SF0">
    <property type="entry name" value="ZINC FINGER PROTEIN ZPR1"/>
    <property type="match status" value="1"/>
</dbReference>
<dbReference type="AlphaFoldDB" id="A0A2G8L1P0"/>
<dbReference type="Proteomes" id="UP000230750">
    <property type="component" value="Unassembled WGS sequence"/>
</dbReference>
<proteinExistence type="inferred from homology"/>
<evidence type="ECO:0000256" key="5">
    <source>
        <dbReference type="ARBA" id="ARBA00022771"/>
    </source>
</evidence>
<name>A0A2G8L1P0_STIJA</name>
<evidence type="ECO:0000259" key="9">
    <source>
        <dbReference type="SMART" id="SM00709"/>
    </source>
</evidence>
<dbReference type="FunFam" id="2.20.25.420:FF:000001">
    <property type="entry name" value="Zinc finger protein ZPR1"/>
    <property type="match status" value="1"/>
</dbReference>
<evidence type="ECO:0000256" key="2">
    <source>
        <dbReference type="ARBA" id="ARBA00008354"/>
    </source>
</evidence>
<dbReference type="SMART" id="SM00709">
    <property type="entry name" value="Zpr1"/>
    <property type="match status" value="2"/>
</dbReference>
<comment type="subcellular location">
    <subcellularLocation>
        <location evidence="1">Nucleus</location>
    </subcellularLocation>
</comment>
<comment type="caution">
    <text evidence="10">The sequence shown here is derived from an EMBL/GenBank/DDBJ whole genome shotgun (WGS) entry which is preliminary data.</text>
</comment>
<dbReference type="FunFam" id="2.60.120.1040:FF:000001">
    <property type="entry name" value="Zinc finger protein ZPR1"/>
    <property type="match status" value="1"/>
</dbReference>
<keyword evidence="11" id="KW-1185">Reference proteome</keyword>
<reference evidence="10 11" key="1">
    <citation type="journal article" date="2017" name="PLoS Biol.">
        <title>The sea cucumber genome provides insights into morphological evolution and visceral regeneration.</title>
        <authorList>
            <person name="Zhang X."/>
            <person name="Sun L."/>
            <person name="Yuan J."/>
            <person name="Sun Y."/>
            <person name="Gao Y."/>
            <person name="Zhang L."/>
            <person name="Li S."/>
            <person name="Dai H."/>
            <person name="Hamel J.F."/>
            <person name="Liu C."/>
            <person name="Yu Y."/>
            <person name="Liu S."/>
            <person name="Lin W."/>
            <person name="Guo K."/>
            <person name="Jin S."/>
            <person name="Xu P."/>
            <person name="Storey K.B."/>
            <person name="Huan P."/>
            <person name="Zhang T."/>
            <person name="Zhou Y."/>
            <person name="Zhang J."/>
            <person name="Lin C."/>
            <person name="Li X."/>
            <person name="Xing L."/>
            <person name="Huo D."/>
            <person name="Sun M."/>
            <person name="Wang L."/>
            <person name="Mercier A."/>
            <person name="Li F."/>
            <person name="Yang H."/>
            <person name="Xiang J."/>
        </authorList>
    </citation>
    <scope>NUCLEOTIDE SEQUENCE [LARGE SCALE GENOMIC DNA]</scope>
    <source>
        <strain evidence="10">Shaxun</strain>
        <tissue evidence="10">Muscle</tissue>
    </source>
</reference>
<dbReference type="Gene3D" id="2.20.25.420">
    <property type="entry name" value="ZPR1, zinc finger domain"/>
    <property type="match status" value="2"/>
</dbReference>
<evidence type="ECO:0000256" key="6">
    <source>
        <dbReference type="ARBA" id="ARBA00022833"/>
    </source>
</evidence>
<keyword evidence="6" id="KW-0862">Zinc</keyword>